<reference evidence="1" key="1">
    <citation type="submission" date="2022-04" db="EMBL/GenBank/DDBJ databases">
        <title>Genome of the entomopathogenic fungus Entomophthora muscae.</title>
        <authorList>
            <person name="Elya C."/>
            <person name="Lovett B.R."/>
            <person name="Lee E."/>
            <person name="Macias A.M."/>
            <person name="Hajek A.E."/>
            <person name="De Bivort B.L."/>
            <person name="Kasson M.T."/>
            <person name="De Fine Licht H.H."/>
            <person name="Stajich J.E."/>
        </authorList>
    </citation>
    <scope>NUCLEOTIDE SEQUENCE</scope>
    <source>
        <strain evidence="1">Berkeley</strain>
    </source>
</reference>
<dbReference type="EMBL" id="QTSX02005782">
    <property type="protein sequence ID" value="KAJ9057586.1"/>
    <property type="molecule type" value="Genomic_DNA"/>
</dbReference>
<sequence length="411" mass="45558">MDDYGVFYALLSEVDVGVVRGHFLASITNWKFWLSKLADHFLAYESVCIIVSVCFDTLRYCQCAAKLIAVIMPQLWESNPDAPQGQPPGRPQFLGFKLELDLTSENLLKFDEPSLTTTMPLALEVSVNPTNQRAGLATDPRITRATTEEEIKIPSIRSGPPRDDPSCDLVKELECSSCKSANEITPAIVATKGCEDLVDGETWAMKIFESFAMTDGHTYTLGRQEDAHCHYCNKSTPCSPIPCAHIPQETPDQPPKLYRPPGAPFGPVHFTEYPPNPVYLEFTLEGILIHDPEARTRETEVLYREGIKITIPPLLFQDKYNFLPAYLVPMMPPLTLRPNRPQESVATDESNSTQIFGVMYITLTGLINSMVPTSGPWAILGKFPNSVVGSPCWARGPSARKSSGTPHKLDP</sequence>
<name>A0ACC2S5C4_9FUNG</name>
<organism evidence="1 2">
    <name type="scientific">Entomophthora muscae</name>
    <dbReference type="NCBI Taxonomy" id="34485"/>
    <lineage>
        <taxon>Eukaryota</taxon>
        <taxon>Fungi</taxon>
        <taxon>Fungi incertae sedis</taxon>
        <taxon>Zoopagomycota</taxon>
        <taxon>Entomophthoromycotina</taxon>
        <taxon>Entomophthoromycetes</taxon>
        <taxon>Entomophthorales</taxon>
        <taxon>Entomophthoraceae</taxon>
        <taxon>Entomophthora</taxon>
    </lineage>
</organism>
<comment type="caution">
    <text evidence="1">The sequence shown here is derived from an EMBL/GenBank/DDBJ whole genome shotgun (WGS) entry which is preliminary data.</text>
</comment>
<evidence type="ECO:0000313" key="1">
    <source>
        <dbReference type="EMBL" id="KAJ9057586.1"/>
    </source>
</evidence>
<accession>A0ACC2S5C4</accession>
<gene>
    <name evidence="1" type="ORF">DSO57_1021275</name>
</gene>
<protein>
    <submittedName>
        <fullName evidence="1">Uncharacterized protein</fullName>
    </submittedName>
</protein>
<keyword evidence="2" id="KW-1185">Reference proteome</keyword>
<dbReference type="Proteomes" id="UP001165960">
    <property type="component" value="Unassembled WGS sequence"/>
</dbReference>
<proteinExistence type="predicted"/>
<evidence type="ECO:0000313" key="2">
    <source>
        <dbReference type="Proteomes" id="UP001165960"/>
    </source>
</evidence>